<dbReference type="GO" id="GO:0015288">
    <property type="term" value="F:porin activity"/>
    <property type="evidence" value="ECO:0007669"/>
    <property type="project" value="InterPro"/>
</dbReference>
<dbReference type="InterPro" id="IPR052932">
    <property type="entry name" value="OprB_Porin"/>
</dbReference>
<dbReference type="InterPro" id="IPR038673">
    <property type="entry name" value="OprB_sf"/>
</dbReference>
<organism evidence="4 5">
    <name type="scientific">Acinetobacter sichuanensis</name>
    <dbReference type="NCBI Taxonomy" id="2136183"/>
    <lineage>
        <taxon>Bacteria</taxon>
        <taxon>Pseudomonadati</taxon>
        <taxon>Pseudomonadota</taxon>
        <taxon>Gammaproteobacteria</taxon>
        <taxon>Moraxellales</taxon>
        <taxon>Moraxellaceae</taxon>
        <taxon>Acinetobacter</taxon>
    </lineage>
</organism>
<sequence>MKHCLVKPLTVLSSALFVSQFTFAQMPWSEDRQWLLGDWNGERKSLEEKGYKFTLGFQNESATNIDGGYNDDREMLHASQLTLASQFDLEKIAGLENTQASVMITKRDGQALSAERISDPRASQFSSAQEIYGRGQSWRLSQAWIKSGFLDNTLQFKIGRMGLSEDFNASHCEFQNLMLCGGQLGKTVGSIWYNSPVSQWGMNLKYQFLPEWSLAAGVYEINPENTFEDRGFNLGMDDAEGVLIPVELTWKPKLAAFNGLTGEYKLGAFYATADANDIKTNTQGQIIDADTPAKVHDHKQSVWLNAQQQLTAHENDSKRGLFASANFTWNDKATTTVEASQQLAFWYKGAFDARPQDSIGLGFARFDVNERVRDRQHYQNQQNGLTAADYTNPLYRPIQNDELNIELNYSLNWSPAIMLRPNIQYVHQAGGLKQVDDAWVLGLTTRFNF</sequence>
<dbReference type="GO" id="GO:0016020">
    <property type="term" value="C:membrane"/>
    <property type="evidence" value="ECO:0007669"/>
    <property type="project" value="InterPro"/>
</dbReference>
<dbReference type="GO" id="GO:0008643">
    <property type="term" value="P:carbohydrate transport"/>
    <property type="evidence" value="ECO:0007669"/>
    <property type="project" value="InterPro"/>
</dbReference>
<proteinExistence type="inferred from homology"/>
<dbReference type="EMBL" id="JBHRSF010000157">
    <property type="protein sequence ID" value="MFC2997754.1"/>
    <property type="molecule type" value="Genomic_DNA"/>
</dbReference>
<dbReference type="Proteomes" id="UP000240957">
    <property type="component" value="Unassembled WGS sequence"/>
</dbReference>
<reference evidence="3" key="1">
    <citation type="journal article" date="2014" name="Int. J. Syst. Evol. Microbiol.">
        <title>Complete genome of a new Firmicutes species belonging to the dominant human colonic microbiota ('Ruminococcus bicirculans') reveals two chromosomes and a selective capacity to utilize plant glucans.</title>
        <authorList>
            <consortium name="NISC Comparative Sequencing Program"/>
            <person name="Wegmann U."/>
            <person name="Louis P."/>
            <person name="Goesmann A."/>
            <person name="Henrissat B."/>
            <person name="Duncan S.H."/>
            <person name="Flint H.J."/>
        </authorList>
    </citation>
    <scope>NUCLEOTIDE SEQUENCE</scope>
    <source>
        <strain evidence="3">KCTC 62575</strain>
    </source>
</reference>
<feature type="signal peptide" evidence="2">
    <location>
        <begin position="1"/>
        <end position="24"/>
    </location>
</feature>
<evidence type="ECO:0000256" key="2">
    <source>
        <dbReference type="RuleBase" id="RU363072"/>
    </source>
</evidence>
<reference evidence="3" key="4">
    <citation type="submission" date="2024-09" db="EMBL/GenBank/DDBJ databases">
        <authorList>
            <person name="Sun Q."/>
            <person name="Mori K."/>
        </authorList>
    </citation>
    <scope>NUCLEOTIDE SEQUENCE</scope>
    <source>
        <strain evidence="3">KCTC 62575</strain>
    </source>
</reference>
<protein>
    <submittedName>
        <fullName evidence="4">Carbohydrate porin</fullName>
    </submittedName>
</protein>
<dbReference type="EMBL" id="PYIX02000009">
    <property type="protein sequence ID" value="RFC84070.1"/>
    <property type="molecule type" value="Genomic_DNA"/>
</dbReference>
<dbReference type="Pfam" id="PF04966">
    <property type="entry name" value="OprB"/>
    <property type="match status" value="1"/>
</dbReference>
<feature type="chain" id="PRO_5016483160" evidence="2">
    <location>
        <begin position="25"/>
        <end position="449"/>
    </location>
</feature>
<comment type="caution">
    <text evidence="4">The sequence shown here is derived from an EMBL/GenBank/DDBJ whole genome shotgun (WGS) entry which is preliminary data.</text>
</comment>
<dbReference type="AlphaFoldDB" id="A0A371YRH0"/>
<reference evidence="4 5" key="2">
    <citation type="submission" date="2018-08" db="EMBL/GenBank/DDBJ databases">
        <title>The draft genome of Acinetobacter sichuanensis strain WCHAc060041.</title>
        <authorList>
            <person name="Qin J."/>
            <person name="Feng Y."/>
            <person name="Zong Z."/>
        </authorList>
    </citation>
    <scope>NUCLEOTIDE SEQUENCE [LARGE SCALE GENOMIC DNA]</scope>
    <source>
        <strain evidence="4 5">WCHAc060041</strain>
    </source>
</reference>
<evidence type="ECO:0000256" key="1">
    <source>
        <dbReference type="ARBA" id="ARBA00008769"/>
    </source>
</evidence>
<keyword evidence="6" id="KW-1185">Reference proteome</keyword>
<dbReference type="RefSeq" id="WP_107007651.1">
    <property type="nucleotide sequence ID" value="NZ_JBHRSF010000157.1"/>
</dbReference>
<evidence type="ECO:0000313" key="6">
    <source>
        <dbReference type="Proteomes" id="UP001595455"/>
    </source>
</evidence>
<gene>
    <name evidence="3" type="ORF">ACFODO_21390</name>
    <name evidence="4" type="ORF">C9E89_007635</name>
</gene>
<dbReference type="Gene3D" id="2.40.160.180">
    <property type="entry name" value="Carbohydrate-selective porin OprB"/>
    <property type="match status" value="1"/>
</dbReference>
<dbReference type="PANTHER" id="PTHR37944:SF1">
    <property type="entry name" value="PORIN B"/>
    <property type="match status" value="1"/>
</dbReference>
<evidence type="ECO:0000313" key="4">
    <source>
        <dbReference type="EMBL" id="RFC84070.1"/>
    </source>
</evidence>
<comment type="similarity">
    <text evidence="1 2">Belongs to the OprB family.</text>
</comment>
<evidence type="ECO:0000313" key="3">
    <source>
        <dbReference type="EMBL" id="MFC2997754.1"/>
    </source>
</evidence>
<name>A0A371YRH0_9GAMM</name>
<dbReference type="PANTHER" id="PTHR37944">
    <property type="entry name" value="PORIN B"/>
    <property type="match status" value="1"/>
</dbReference>
<keyword evidence="2" id="KW-0732">Signal</keyword>
<dbReference type="Proteomes" id="UP001595455">
    <property type="component" value="Unassembled WGS sequence"/>
</dbReference>
<reference evidence="6" key="3">
    <citation type="journal article" date="2019" name="Int. J. Syst. Evol. Microbiol.">
        <title>The Global Catalogue of Microorganisms (GCM) 10K type strain sequencing project: providing services to taxonomists for standard genome sequencing and annotation.</title>
        <authorList>
            <consortium name="The Broad Institute Genomics Platform"/>
            <consortium name="The Broad Institute Genome Sequencing Center for Infectious Disease"/>
            <person name="Wu L."/>
            <person name="Ma J."/>
        </authorList>
    </citation>
    <scope>NUCLEOTIDE SEQUENCE [LARGE SCALE GENOMIC DNA]</scope>
    <source>
        <strain evidence="6">KCTC 62575</strain>
    </source>
</reference>
<dbReference type="InterPro" id="IPR007049">
    <property type="entry name" value="Carb-sel_porin_OprB"/>
</dbReference>
<dbReference type="OrthoDB" id="545475at2"/>
<accession>A0A371YRH0</accession>
<evidence type="ECO:0000313" key="5">
    <source>
        <dbReference type="Proteomes" id="UP000240957"/>
    </source>
</evidence>